<dbReference type="GO" id="GO:0016787">
    <property type="term" value="F:hydrolase activity"/>
    <property type="evidence" value="ECO:0007669"/>
    <property type="project" value="UniProtKB-KW"/>
</dbReference>
<dbReference type="CDD" id="cd10001">
    <property type="entry name" value="HDAC_classII_APAH"/>
    <property type="match status" value="1"/>
</dbReference>
<dbReference type="PANTHER" id="PTHR10625">
    <property type="entry name" value="HISTONE DEACETYLASE HDAC1-RELATED"/>
    <property type="match status" value="1"/>
</dbReference>
<accession>A0A7Y4JWM7</accession>
<dbReference type="GO" id="GO:0040029">
    <property type="term" value="P:epigenetic regulation of gene expression"/>
    <property type="evidence" value="ECO:0007669"/>
    <property type="project" value="TreeGrafter"/>
</dbReference>
<organism evidence="7 8">
    <name type="scientific">Corallococcus exercitus</name>
    <dbReference type="NCBI Taxonomy" id="2316736"/>
    <lineage>
        <taxon>Bacteria</taxon>
        <taxon>Pseudomonadati</taxon>
        <taxon>Myxococcota</taxon>
        <taxon>Myxococcia</taxon>
        <taxon>Myxococcales</taxon>
        <taxon>Cystobacterineae</taxon>
        <taxon>Myxococcaceae</taxon>
        <taxon>Corallococcus</taxon>
    </lineage>
</organism>
<comment type="caution">
    <text evidence="7">The sequence shown here is derived from an EMBL/GenBank/DDBJ whole genome shotgun (WGS) entry which is preliminary data.</text>
</comment>
<dbReference type="InterPro" id="IPR037138">
    <property type="entry name" value="His_deacetylse_dom_sf"/>
</dbReference>
<evidence type="ECO:0000256" key="2">
    <source>
        <dbReference type="ARBA" id="ARBA00005947"/>
    </source>
</evidence>
<proteinExistence type="inferred from homology"/>
<keyword evidence="5" id="KW-0862">Zinc</keyword>
<dbReference type="GO" id="GO:0004407">
    <property type="term" value="F:histone deacetylase activity"/>
    <property type="evidence" value="ECO:0007669"/>
    <property type="project" value="TreeGrafter"/>
</dbReference>
<evidence type="ECO:0000256" key="1">
    <source>
        <dbReference type="ARBA" id="ARBA00001947"/>
    </source>
</evidence>
<sequence>MDVVHSALHAGHDGGVELHRGQLVPCYECPARVDFIEQALRAAGRHTWLPPRDFPLERLLDIHDADFIEFLRTAYPRWRAEGRDGSMLPSGFPARGLRRDRVPSGIHGAMGYYAFDAGTPIVPGTWEAALASAHCAMTAAALVTEGARAAYALCRPPGHHAARGTYGGYCFLNNAALAAQGLRDAGKARVALLDVDYHHGNGTQEIFWERDDVLFISIHGTPDTEYPYFLGYADERGAGRGEGYTLNLPLQRGTDWARYSAALATAREAIQAFGADALVVSLGVDTYQGDPISAFKLSKEHFPLLGGQLAGLGLPKVLVQEGGYAVEDIGHNVAAVLGAFDSAVLR</sequence>
<dbReference type="InterPro" id="IPR023801">
    <property type="entry name" value="His_deacetylse_dom"/>
</dbReference>
<evidence type="ECO:0000313" key="8">
    <source>
        <dbReference type="Proteomes" id="UP000528460"/>
    </source>
</evidence>
<protein>
    <submittedName>
        <fullName evidence="7">Histone deacetylase family protein</fullName>
    </submittedName>
</protein>
<feature type="domain" description="Histone deacetylase" evidence="6">
    <location>
        <begin position="28"/>
        <end position="338"/>
    </location>
</feature>
<comment type="cofactor">
    <cofactor evidence="1">
        <name>Zn(2+)</name>
        <dbReference type="ChEBI" id="CHEBI:29105"/>
    </cofactor>
</comment>
<keyword evidence="3" id="KW-0479">Metal-binding</keyword>
<reference evidence="7 8" key="1">
    <citation type="submission" date="2020-05" db="EMBL/GenBank/DDBJ databases">
        <authorList>
            <person name="Whitworth D."/>
        </authorList>
    </citation>
    <scope>NUCLEOTIDE SEQUENCE [LARGE SCALE GENOMIC DNA]</scope>
    <source>
        <strain evidence="7 8">CA046A</strain>
    </source>
</reference>
<evidence type="ECO:0000256" key="4">
    <source>
        <dbReference type="ARBA" id="ARBA00022801"/>
    </source>
</evidence>
<gene>
    <name evidence="7" type="ORF">HNS30_24310</name>
</gene>
<evidence type="ECO:0000256" key="5">
    <source>
        <dbReference type="ARBA" id="ARBA00022833"/>
    </source>
</evidence>
<evidence type="ECO:0000313" key="7">
    <source>
        <dbReference type="EMBL" id="NOK12168.1"/>
    </source>
</evidence>
<dbReference type="RefSeq" id="WP_171418478.1">
    <property type="nucleotide sequence ID" value="NZ_JABFJW010000210.1"/>
</dbReference>
<dbReference type="GO" id="GO:0046872">
    <property type="term" value="F:metal ion binding"/>
    <property type="evidence" value="ECO:0007669"/>
    <property type="project" value="UniProtKB-KW"/>
</dbReference>
<dbReference type="Proteomes" id="UP000528460">
    <property type="component" value="Unassembled WGS sequence"/>
</dbReference>
<keyword evidence="4" id="KW-0378">Hydrolase</keyword>
<dbReference type="Pfam" id="PF00850">
    <property type="entry name" value="Hist_deacetyl"/>
    <property type="match status" value="1"/>
</dbReference>
<dbReference type="Gene3D" id="3.40.800.20">
    <property type="entry name" value="Histone deacetylase domain"/>
    <property type="match status" value="1"/>
</dbReference>
<dbReference type="AlphaFoldDB" id="A0A7Y4JWM7"/>
<evidence type="ECO:0000259" key="6">
    <source>
        <dbReference type="Pfam" id="PF00850"/>
    </source>
</evidence>
<dbReference type="EMBL" id="JABFJW010000210">
    <property type="protein sequence ID" value="NOK12168.1"/>
    <property type="molecule type" value="Genomic_DNA"/>
</dbReference>
<dbReference type="PRINTS" id="PR01270">
    <property type="entry name" value="HDASUPER"/>
</dbReference>
<dbReference type="SUPFAM" id="SSF52768">
    <property type="entry name" value="Arginase/deacetylase"/>
    <property type="match status" value="1"/>
</dbReference>
<dbReference type="PANTHER" id="PTHR10625:SF17">
    <property type="entry name" value="HISTONE DEACETYLASE 8"/>
    <property type="match status" value="1"/>
</dbReference>
<dbReference type="InterPro" id="IPR023696">
    <property type="entry name" value="Ureohydrolase_dom_sf"/>
</dbReference>
<comment type="similarity">
    <text evidence="2">Belongs to the histone deacetylase family.</text>
</comment>
<evidence type="ECO:0000256" key="3">
    <source>
        <dbReference type="ARBA" id="ARBA00022723"/>
    </source>
</evidence>
<dbReference type="InterPro" id="IPR000286">
    <property type="entry name" value="HDACs"/>
</dbReference>
<name>A0A7Y4JWM7_9BACT</name>